<reference evidence="1 2" key="1">
    <citation type="submission" date="2016-10" db="EMBL/GenBank/DDBJ databases">
        <authorList>
            <person name="de Groot N.N."/>
        </authorList>
    </citation>
    <scope>NUCLEOTIDE SEQUENCE [LARGE SCALE GENOMIC DNA]</scope>
    <source>
        <strain evidence="1 2">S137</strain>
    </source>
</reference>
<accession>A0A1H0MXV6</accession>
<dbReference type="OrthoDB" id="9151105at2"/>
<dbReference type="Proteomes" id="UP000182412">
    <property type="component" value="Unassembled WGS sequence"/>
</dbReference>
<protein>
    <recommendedName>
        <fullName evidence="3">Phage Mu protein F like protein</fullName>
    </recommendedName>
</protein>
<gene>
    <name evidence="1" type="ORF">SAMN05216366_10292</name>
</gene>
<proteinExistence type="predicted"/>
<name>A0A1H0MXV6_SELRU</name>
<evidence type="ECO:0000313" key="2">
    <source>
        <dbReference type="Proteomes" id="UP000182412"/>
    </source>
</evidence>
<organism evidence="1 2">
    <name type="scientific">Selenomonas ruminantium</name>
    <dbReference type="NCBI Taxonomy" id="971"/>
    <lineage>
        <taxon>Bacteria</taxon>
        <taxon>Bacillati</taxon>
        <taxon>Bacillota</taxon>
        <taxon>Negativicutes</taxon>
        <taxon>Selenomonadales</taxon>
        <taxon>Selenomonadaceae</taxon>
        <taxon>Selenomonas</taxon>
    </lineage>
</organism>
<dbReference type="AlphaFoldDB" id="A0A1H0MXV6"/>
<dbReference type="EMBL" id="FNJQ01000002">
    <property type="protein sequence ID" value="SDO85299.1"/>
    <property type="molecule type" value="Genomic_DNA"/>
</dbReference>
<evidence type="ECO:0008006" key="3">
    <source>
        <dbReference type="Google" id="ProtNLM"/>
    </source>
</evidence>
<dbReference type="RefSeq" id="WP_074571060.1">
    <property type="nucleotide sequence ID" value="NZ_FNJQ01000002.1"/>
</dbReference>
<evidence type="ECO:0000313" key="1">
    <source>
        <dbReference type="EMBL" id="SDO85299.1"/>
    </source>
</evidence>
<sequence>MGIKEDTEFTRQCGLRTIEQAKKAPGCKIRWALSNTHEEIDVCDQYAHGGVNGDGVYSPDECPPYPAHEGCKCCLILEPRPVSDILEWHKNPASHPDLEEWFQKNKDNL</sequence>